<sequence>MTTTFKVLKHEVIELQQVLRQWKHIEPEGLALIKLCQLLLEDDSHLTKLTAIDKTKDISLIFRDLTISTRNFIQRDQEGQDLWGNMLWKTRRDLLISQYRLTWQSALFDQLDPLMKKALNRPFPFYNEIEHYKDDMMIKEKDVKNTTLGGEDEASYRYYMSLFDQAKLPNMWSTFMKKYQEQFGKWDAITQECLMYLLCTDGQDMNIYSYIAVTREYGFPLDMEKLPLMMLSPPPVPSEQARVETAKMIMDLVTYFSSKEMRDHLLALYTWFKGFNKRDSAAMQDRANEWANAILDSRTKNAAEWTDQDELADRVDLARRTISLFYQRYMVMWRMGQFARDLFTDVDFPGKARILEMKEHVLPLDIANYHVVIRGDPAKWEAKRPKVYNFMDQVVKQA</sequence>
<proteinExistence type="predicted"/>
<dbReference type="OrthoDB" id="2227827at2759"/>
<dbReference type="InParanoid" id="A0A168LBI6"/>
<evidence type="ECO:0000313" key="1">
    <source>
        <dbReference type="EMBL" id="SAL96460.1"/>
    </source>
</evidence>
<keyword evidence="2" id="KW-1185">Reference proteome</keyword>
<name>A0A168LBI6_ABSGL</name>
<reference evidence="1" key="1">
    <citation type="submission" date="2016-04" db="EMBL/GenBank/DDBJ databases">
        <authorList>
            <person name="Evans L.H."/>
            <person name="Alamgir A."/>
            <person name="Owens N."/>
            <person name="Weber N.D."/>
            <person name="Virtaneva K."/>
            <person name="Barbian K."/>
            <person name="Babar A."/>
            <person name="Rosenke K."/>
        </authorList>
    </citation>
    <scope>NUCLEOTIDE SEQUENCE [LARGE SCALE GENOMIC DNA]</scope>
    <source>
        <strain evidence="1">CBS 101.48</strain>
    </source>
</reference>
<gene>
    <name evidence="1" type="primary">ABSGL_01872.1 scaffold 2522</name>
</gene>
<accession>A0A168LBI6</accession>
<organism evidence="1">
    <name type="scientific">Absidia glauca</name>
    <name type="common">Pin mould</name>
    <dbReference type="NCBI Taxonomy" id="4829"/>
    <lineage>
        <taxon>Eukaryota</taxon>
        <taxon>Fungi</taxon>
        <taxon>Fungi incertae sedis</taxon>
        <taxon>Mucoromycota</taxon>
        <taxon>Mucoromycotina</taxon>
        <taxon>Mucoromycetes</taxon>
        <taxon>Mucorales</taxon>
        <taxon>Cunninghamellaceae</taxon>
        <taxon>Absidia</taxon>
    </lineage>
</organism>
<protein>
    <submittedName>
        <fullName evidence="1">Uncharacterized protein</fullName>
    </submittedName>
</protein>
<dbReference type="EMBL" id="LT551130">
    <property type="protein sequence ID" value="SAL96460.1"/>
    <property type="molecule type" value="Genomic_DNA"/>
</dbReference>
<dbReference type="Proteomes" id="UP000078561">
    <property type="component" value="Unassembled WGS sequence"/>
</dbReference>
<dbReference type="AlphaFoldDB" id="A0A168LBI6"/>
<evidence type="ECO:0000313" key="2">
    <source>
        <dbReference type="Proteomes" id="UP000078561"/>
    </source>
</evidence>